<dbReference type="STRING" id="980251.GCA_001642875_04899"/>
<dbReference type="InterPro" id="IPR020848">
    <property type="entry name" value="AP_endonuclease_F1_CS"/>
</dbReference>
<dbReference type="NCBIfam" id="TIGR00633">
    <property type="entry name" value="xth"/>
    <property type="match status" value="1"/>
</dbReference>
<dbReference type="KEGG" id="mff:MFFC18_49660"/>
<feature type="binding site" evidence="7">
    <location>
        <position position="256"/>
    </location>
    <ligand>
        <name>Mg(2+)</name>
        <dbReference type="ChEBI" id="CHEBI:18420"/>
        <label>1</label>
    </ligand>
</feature>
<feature type="active site" evidence="6">
    <location>
        <position position="121"/>
    </location>
</feature>
<keyword evidence="5 7" id="KW-0460">Magnesium</keyword>
<dbReference type="InterPro" id="IPR036691">
    <property type="entry name" value="Endo/exonu/phosph_ase_sf"/>
</dbReference>
<evidence type="ECO:0000256" key="7">
    <source>
        <dbReference type="PIRSR" id="PIRSR604808-2"/>
    </source>
</evidence>
<dbReference type="GO" id="GO:0008311">
    <property type="term" value="F:double-stranded DNA 3'-5' DNA exonuclease activity"/>
    <property type="evidence" value="ECO:0007669"/>
    <property type="project" value="UniProtKB-EC"/>
</dbReference>
<dbReference type="NCBIfam" id="TIGR00195">
    <property type="entry name" value="exoDNase_III"/>
    <property type="match status" value="1"/>
</dbReference>
<evidence type="ECO:0000256" key="3">
    <source>
        <dbReference type="ARBA" id="ARBA00022723"/>
    </source>
</evidence>
<protein>
    <submittedName>
        <fullName evidence="10">Exodeoxyribonuclease</fullName>
        <ecNumber evidence="10">3.1.11.2</ecNumber>
    </submittedName>
</protein>
<dbReference type="CDD" id="cd09087">
    <property type="entry name" value="Ape1-like_AP-endo"/>
    <property type="match status" value="1"/>
</dbReference>
<dbReference type="InterPro" id="IPR004808">
    <property type="entry name" value="AP_endonuc_1"/>
</dbReference>
<evidence type="ECO:0000256" key="8">
    <source>
        <dbReference type="PIRSR" id="PIRSR604808-3"/>
    </source>
</evidence>
<feature type="binding site" evidence="7">
    <location>
        <position position="48"/>
    </location>
    <ligand>
        <name>Mg(2+)</name>
        <dbReference type="ChEBI" id="CHEBI:18420"/>
        <label>1</label>
    </ligand>
</feature>
<feature type="binding site" evidence="7">
    <location>
        <position position="257"/>
    </location>
    <ligand>
        <name>Mg(2+)</name>
        <dbReference type="ChEBI" id="CHEBI:18420"/>
        <label>1</label>
    </ligand>
</feature>
<keyword evidence="4 10" id="KW-0378">Hydrolase</keyword>
<dbReference type="SUPFAM" id="SSF56219">
    <property type="entry name" value="DNase I-like"/>
    <property type="match status" value="1"/>
</dbReference>
<accession>A0A5B9PS46</accession>
<dbReference type="PROSITE" id="PS00726">
    <property type="entry name" value="AP_NUCLEASE_F1_1"/>
    <property type="match status" value="1"/>
</dbReference>
<organism evidence="10 11">
    <name type="scientific">Mariniblastus fucicola</name>
    <dbReference type="NCBI Taxonomy" id="980251"/>
    <lineage>
        <taxon>Bacteria</taxon>
        <taxon>Pseudomonadati</taxon>
        <taxon>Planctomycetota</taxon>
        <taxon>Planctomycetia</taxon>
        <taxon>Pirellulales</taxon>
        <taxon>Pirellulaceae</taxon>
        <taxon>Mariniblastus</taxon>
    </lineage>
</organism>
<dbReference type="AlphaFoldDB" id="A0A5B9PS46"/>
<feature type="active site" description="Proton acceptor" evidence="6">
    <location>
        <position position="257"/>
    </location>
</feature>
<feature type="binding site" evidence="7">
    <location>
        <position position="162"/>
    </location>
    <ligand>
        <name>Mg(2+)</name>
        <dbReference type="ChEBI" id="CHEBI:18420"/>
        <label>1</label>
    </ligand>
</feature>
<dbReference type="InterPro" id="IPR020847">
    <property type="entry name" value="AP_endonuclease_F1_BS"/>
</dbReference>
<gene>
    <name evidence="10" type="primary">exoA_2</name>
    <name evidence="10" type="ORF">MFFC18_49660</name>
</gene>
<dbReference type="PANTHER" id="PTHR22748">
    <property type="entry name" value="AP ENDONUCLEASE"/>
    <property type="match status" value="1"/>
</dbReference>
<keyword evidence="3 7" id="KW-0479">Metal-binding</keyword>
<feature type="active site" description="Proton donor/acceptor" evidence="6">
    <location>
        <position position="160"/>
    </location>
</feature>
<dbReference type="Gene3D" id="3.60.10.10">
    <property type="entry name" value="Endonuclease/exonuclease/phosphatase"/>
    <property type="match status" value="1"/>
</dbReference>
<dbReference type="Pfam" id="PF03372">
    <property type="entry name" value="Exo_endo_phos"/>
    <property type="match status" value="1"/>
</dbReference>
<dbReference type="InterPro" id="IPR005135">
    <property type="entry name" value="Endo/exonuclease/phosphatase"/>
</dbReference>
<evidence type="ECO:0000313" key="11">
    <source>
        <dbReference type="Proteomes" id="UP000322214"/>
    </source>
</evidence>
<dbReference type="Proteomes" id="UP000322214">
    <property type="component" value="Chromosome"/>
</dbReference>
<evidence type="ECO:0000256" key="2">
    <source>
        <dbReference type="ARBA" id="ARBA00007092"/>
    </source>
</evidence>
<evidence type="ECO:0000256" key="4">
    <source>
        <dbReference type="ARBA" id="ARBA00022801"/>
    </source>
</evidence>
<comment type="cofactor">
    <cofactor evidence="7">
        <name>Mg(2+)</name>
        <dbReference type="ChEBI" id="CHEBI:18420"/>
    </cofactor>
    <cofactor evidence="7">
        <name>Mn(2+)</name>
        <dbReference type="ChEBI" id="CHEBI:29035"/>
    </cofactor>
    <text evidence="7">Probably binds two magnesium or manganese ions per subunit.</text>
</comment>
<dbReference type="GO" id="GO:0046872">
    <property type="term" value="F:metal ion binding"/>
    <property type="evidence" value="ECO:0007669"/>
    <property type="project" value="UniProtKB-KW"/>
</dbReference>
<name>A0A5B9PS46_9BACT</name>
<feature type="domain" description="Endonuclease/exonuclease/phosphatase" evidence="9">
    <location>
        <begin position="17"/>
        <end position="257"/>
    </location>
</feature>
<dbReference type="GO" id="GO:0008081">
    <property type="term" value="F:phosphoric diester hydrolase activity"/>
    <property type="evidence" value="ECO:0007669"/>
    <property type="project" value="TreeGrafter"/>
</dbReference>
<evidence type="ECO:0000259" key="9">
    <source>
        <dbReference type="Pfam" id="PF03372"/>
    </source>
</evidence>
<dbReference type="PANTHER" id="PTHR22748:SF6">
    <property type="entry name" value="DNA-(APURINIC OR APYRIMIDINIC SITE) ENDONUCLEASE"/>
    <property type="match status" value="1"/>
</dbReference>
<feature type="site" description="Important for catalytic activity" evidence="8">
    <location>
        <position position="231"/>
    </location>
</feature>
<feature type="site" description="Interaction with DNA substrate" evidence="8">
    <location>
        <position position="257"/>
    </location>
</feature>
<keyword evidence="7" id="KW-0464">Manganese</keyword>
<keyword evidence="11" id="KW-1185">Reference proteome</keyword>
<dbReference type="GO" id="GO:0003677">
    <property type="term" value="F:DNA binding"/>
    <property type="evidence" value="ECO:0007669"/>
    <property type="project" value="InterPro"/>
</dbReference>
<feature type="binding site" evidence="7">
    <location>
        <position position="160"/>
    </location>
    <ligand>
        <name>Mg(2+)</name>
        <dbReference type="ChEBI" id="CHEBI:18420"/>
        <label>1</label>
    </ligand>
</feature>
<dbReference type="EMBL" id="CP042912">
    <property type="protein sequence ID" value="QEG25043.1"/>
    <property type="molecule type" value="Genomic_DNA"/>
</dbReference>
<dbReference type="GO" id="GO:0003906">
    <property type="term" value="F:DNA-(apurinic or apyrimidinic site) endonuclease activity"/>
    <property type="evidence" value="ECO:0007669"/>
    <property type="project" value="TreeGrafter"/>
</dbReference>
<reference evidence="10 11" key="1">
    <citation type="submission" date="2019-08" db="EMBL/GenBank/DDBJ databases">
        <title>Deep-cultivation of Planctomycetes and their phenomic and genomic characterization uncovers novel biology.</title>
        <authorList>
            <person name="Wiegand S."/>
            <person name="Jogler M."/>
            <person name="Boedeker C."/>
            <person name="Pinto D."/>
            <person name="Vollmers J."/>
            <person name="Rivas-Marin E."/>
            <person name="Kohn T."/>
            <person name="Peeters S.H."/>
            <person name="Heuer A."/>
            <person name="Rast P."/>
            <person name="Oberbeckmann S."/>
            <person name="Bunk B."/>
            <person name="Jeske O."/>
            <person name="Meyerdierks A."/>
            <person name="Storesund J.E."/>
            <person name="Kallscheuer N."/>
            <person name="Luecker S."/>
            <person name="Lage O.M."/>
            <person name="Pohl T."/>
            <person name="Merkel B.J."/>
            <person name="Hornburger P."/>
            <person name="Mueller R.-W."/>
            <person name="Bruemmer F."/>
            <person name="Labrenz M."/>
            <person name="Spormann A.M."/>
            <person name="Op den Camp H."/>
            <person name="Overmann J."/>
            <person name="Amann R."/>
            <person name="Jetten M.S.M."/>
            <person name="Mascher T."/>
            <person name="Medema M.H."/>
            <person name="Devos D.P."/>
            <person name="Kaster A.-K."/>
            <person name="Ovreas L."/>
            <person name="Rohde M."/>
            <person name="Galperin M.Y."/>
            <person name="Jogler C."/>
        </authorList>
    </citation>
    <scope>NUCLEOTIDE SEQUENCE [LARGE SCALE GENOMIC DNA]</scope>
    <source>
        <strain evidence="10 11">FC18</strain>
    </source>
</reference>
<feature type="site" description="Transition state stabilizer" evidence="8">
    <location>
        <position position="162"/>
    </location>
</feature>
<dbReference type="PROSITE" id="PS51435">
    <property type="entry name" value="AP_NUCLEASE_F1_4"/>
    <property type="match status" value="1"/>
</dbReference>
<evidence type="ECO:0000256" key="1">
    <source>
        <dbReference type="ARBA" id="ARBA00001936"/>
    </source>
</evidence>
<sequence length="265" mass="30537">MIDGLLSSNIQTAMKLVSWNVNGIRACIKKGFREFVESEQPDFLCLQETKAHEEQLDLEWVHDLGYHTSFNDAVKKGYSGTAIWSKIKPKKVVLGLGIEEHDQEGRVVTASYDDFHLVTVYTPNAQRGLKRIDYRMEWDEAFLAYVKKLNRRKPVIFCGDINCAHKEIDLANPKANKKNAGFSEQERAGVDRIAESGFLDSFRQFDDGPGNYSWWTMRTNARERNIGWRLDYFWVASKFWDRVESAAIRTDIFGSDHCPVELEIS</sequence>
<evidence type="ECO:0000313" key="10">
    <source>
        <dbReference type="EMBL" id="QEG25043.1"/>
    </source>
</evidence>
<evidence type="ECO:0000256" key="5">
    <source>
        <dbReference type="ARBA" id="ARBA00022842"/>
    </source>
</evidence>
<dbReference type="PROSITE" id="PS00727">
    <property type="entry name" value="AP_NUCLEASE_F1_2"/>
    <property type="match status" value="1"/>
</dbReference>
<proteinExistence type="inferred from homology"/>
<comment type="similarity">
    <text evidence="2">Belongs to the DNA repair enzymes AP/ExoA family.</text>
</comment>
<evidence type="ECO:0000256" key="6">
    <source>
        <dbReference type="PIRSR" id="PIRSR604808-1"/>
    </source>
</evidence>
<dbReference type="GO" id="GO:0006284">
    <property type="term" value="P:base-excision repair"/>
    <property type="evidence" value="ECO:0007669"/>
    <property type="project" value="TreeGrafter"/>
</dbReference>
<comment type="cofactor">
    <cofactor evidence="1">
        <name>Mn(2+)</name>
        <dbReference type="ChEBI" id="CHEBI:29035"/>
    </cofactor>
</comment>
<feature type="binding site" evidence="7">
    <location>
        <position position="20"/>
    </location>
    <ligand>
        <name>Mg(2+)</name>
        <dbReference type="ChEBI" id="CHEBI:18420"/>
        <label>1</label>
    </ligand>
</feature>
<dbReference type="EC" id="3.1.11.2" evidence="10"/>